<dbReference type="AlphaFoldDB" id="A0A9D2T0C4"/>
<reference evidence="2" key="1">
    <citation type="journal article" date="2021" name="PeerJ">
        <title>Extensive microbial diversity within the chicken gut microbiome revealed by metagenomics and culture.</title>
        <authorList>
            <person name="Gilroy R."/>
            <person name="Ravi A."/>
            <person name="Getino M."/>
            <person name="Pursley I."/>
            <person name="Horton D.L."/>
            <person name="Alikhan N.F."/>
            <person name="Baker D."/>
            <person name="Gharbi K."/>
            <person name="Hall N."/>
            <person name="Watson M."/>
            <person name="Adriaenssens E.M."/>
            <person name="Foster-Nyarko E."/>
            <person name="Jarju S."/>
            <person name="Secka A."/>
            <person name="Antonio M."/>
            <person name="Oren A."/>
            <person name="Chaudhuri R.R."/>
            <person name="La Ragione R."/>
            <person name="Hildebrand F."/>
            <person name="Pallen M.J."/>
        </authorList>
    </citation>
    <scope>NUCLEOTIDE SEQUENCE</scope>
    <source>
        <strain evidence="2">CHK186-1790</strain>
    </source>
</reference>
<reference evidence="2" key="2">
    <citation type="submission" date="2021-04" db="EMBL/GenBank/DDBJ databases">
        <authorList>
            <person name="Gilroy R."/>
        </authorList>
    </citation>
    <scope>NUCLEOTIDE SEQUENCE</scope>
    <source>
        <strain evidence="2">CHK186-1790</strain>
    </source>
</reference>
<dbReference type="Gene3D" id="1.10.1760.20">
    <property type="match status" value="1"/>
</dbReference>
<dbReference type="Proteomes" id="UP000823882">
    <property type="component" value="Unassembled WGS sequence"/>
</dbReference>
<evidence type="ECO:0000256" key="1">
    <source>
        <dbReference type="SAM" id="Phobius"/>
    </source>
</evidence>
<keyword evidence="1" id="KW-1133">Transmembrane helix</keyword>
<evidence type="ECO:0000313" key="2">
    <source>
        <dbReference type="EMBL" id="HJC40726.1"/>
    </source>
</evidence>
<comment type="caution">
    <text evidence="2">The sequence shown here is derived from an EMBL/GenBank/DDBJ whole genome shotgun (WGS) entry which is preliminary data.</text>
</comment>
<feature type="transmembrane region" description="Helical" evidence="1">
    <location>
        <begin position="17"/>
        <end position="36"/>
    </location>
</feature>
<name>A0A9D2T0C4_9FIRM</name>
<keyword evidence="1" id="KW-0472">Membrane</keyword>
<organism evidence="2 3">
    <name type="scientific">Candidatus Intestinimonas pullistercoris</name>
    <dbReference type="NCBI Taxonomy" id="2838623"/>
    <lineage>
        <taxon>Bacteria</taxon>
        <taxon>Bacillati</taxon>
        <taxon>Bacillota</taxon>
        <taxon>Clostridia</taxon>
        <taxon>Eubacteriales</taxon>
        <taxon>Intestinimonas</taxon>
    </lineage>
</organism>
<proteinExistence type="predicted"/>
<sequence length="230" mass="23893">MKTVSAQSQRRTQVRSLTLLAMFTAILFLLAFTPIGMIDLPIIKATVLHVPVIIGSLLLGPKKGAFLGGMFGLTSLVKNTLAPGLSSFAFTPLIPVPGLDRGSPWALVVCFVPRILVGVTPWLVYALFRRLFRRRGGLRAGGMVLAAVAGAATNTGLVMGLIAVVFRDAYAAAQGIPVEAVLGFVLGIVVANGVPEAIVAAILVPAVCVPIGRALGLEEAGDGAARLPMM</sequence>
<feature type="transmembrane region" description="Helical" evidence="1">
    <location>
        <begin position="181"/>
        <end position="204"/>
    </location>
</feature>
<dbReference type="GO" id="GO:0022857">
    <property type="term" value="F:transmembrane transporter activity"/>
    <property type="evidence" value="ECO:0007669"/>
    <property type="project" value="InterPro"/>
</dbReference>
<accession>A0A9D2T0C4</accession>
<dbReference type="EMBL" id="DWWJ01000079">
    <property type="protein sequence ID" value="HJC40726.1"/>
    <property type="molecule type" value="Genomic_DNA"/>
</dbReference>
<feature type="transmembrane region" description="Helical" evidence="1">
    <location>
        <begin position="105"/>
        <end position="128"/>
    </location>
</feature>
<evidence type="ECO:0000313" key="3">
    <source>
        <dbReference type="Proteomes" id="UP000823882"/>
    </source>
</evidence>
<protein>
    <submittedName>
        <fullName evidence="2">ECF transporter S component</fullName>
    </submittedName>
</protein>
<gene>
    <name evidence="2" type="ORF">H9701_04155</name>
</gene>
<feature type="transmembrane region" description="Helical" evidence="1">
    <location>
        <begin position="140"/>
        <end position="166"/>
    </location>
</feature>
<dbReference type="InterPro" id="IPR024529">
    <property type="entry name" value="ECF_trnsprt_substrate-spec"/>
</dbReference>
<keyword evidence="1" id="KW-0812">Transmembrane</keyword>
<feature type="transmembrane region" description="Helical" evidence="1">
    <location>
        <begin position="42"/>
        <end position="60"/>
    </location>
</feature>
<dbReference type="Pfam" id="PF12822">
    <property type="entry name" value="ECF_trnsprt"/>
    <property type="match status" value="1"/>
</dbReference>